<comment type="function">
    <text evidence="2">Destroys radicals which are normally produced within the cells and which are toxic to biological systems. May play a role in favoring mycobacterial survival in phagocytes.</text>
</comment>
<dbReference type="PANTHER" id="PTHR10003">
    <property type="entry name" value="SUPEROXIDE DISMUTASE CU-ZN -RELATED"/>
    <property type="match status" value="1"/>
</dbReference>
<keyword evidence="8" id="KW-1185">Reference proteome</keyword>
<feature type="region of interest" description="Disordered" evidence="4">
    <location>
        <begin position="1"/>
        <end position="24"/>
    </location>
</feature>
<dbReference type="STRING" id="1220554.GCA_001552135_06820"/>
<dbReference type="InterPro" id="IPR018152">
    <property type="entry name" value="SOD_Cu/Zn_BS"/>
</dbReference>
<proteinExistence type="inferred from homology"/>
<evidence type="ECO:0000259" key="6">
    <source>
        <dbReference type="Pfam" id="PF00080"/>
    </source>
</evidence>
<keyword evidence="3" id="KW-0186">Copper</keyword>
<dbReference type="InterPro" id="IPR001424">
    <property type="entry name" value="SOD_Cu_Zn_dom"/>
</dbReference>
<dbReference type="AlphaFoldDB" id="A0A5D0NIG2"/>
<keyword evidence="5" id="KW-0472">Membrane</keyword>
<comment type="catalytic activity">
    <reaction evidence="3">
        <text>2 superoxide + 2 H(+) = H2O2 + O2</text>
        <dbReference type="Rhea" id="RHEA:20696"/>
        <dbReference type="ChEBI" id="CHEBI:15378"/>
        <dbReference type="ChEBI" id="CHEBI:15379"/>
        <dbReference type="ChEBI" id="CHEBI:16240"/>
        <dbReference type="ChEBI" id="CHEBI:18421"/>
        <dbReference type="EC" id="1.15.1.1"/>
    </reaction>
</comment>
<dbReference type="EC" id="1.15.1.1" evidence="3"/>
<comment type="caution">
    <text evidence="7">The sequence shown here is derived from an EMBL/GenBank/DDBJ whole genome shotgun (WGS) entry which is preliminary data.</text>
</comment>
<evidence type="ECO:0000256" key="2">
    <source>
        <dbReference type="ARBA" id="ARBA00024900"/>
    </source>
</evidence>
<dbReference type="SUPFAM" id="SSF49329">
    <property type="entry name" value="Cu,Zn superoxide dismutase-like"/>
    <property type="match status" value="1"/>
</dbReference>
<comment type="cofactor">
    <cofactor evidence="3">
        <name>Zn(2+)</name>
        <dbReference type="ChEBI" id="CHEBI:29105"/>
    </cofactor>
    <text evidence="3">Binds 1 zinc ion per subunit.</text>
</comment>
<evidence type="ECO:0000256" key="5">
    <source>
        <dbReference type="SAM" id="Phobius"/>
    </source>
</evidence>
<feature type="compositionally biased region" description="Basic and acidic residues" evidence="4">
    <location>
        <begin position="195"/>
        <end position="213"/>
    </location>
</feature>
<evidence type="ECO:0000256" key="1">
    <source>
        <dbReference type="ARBA" id="ARBA00010457"/>
    </source>
</evidence>
<feature type="domain" description="Superoxide dismutase copper/zinc binding" evidence="6">
    <location>
        <begin position="77"/>
        <end position="226"/>
    </location>
</feature>
<dbReference type="InterPro" id="IPR024134">
    <property type="entry name" value="SOD_Cu/Zn_/chaperone"/>
</dbReference>
<dbReference type="Pfam" id="PF00080">
    <property type="entry name" value="Sod_Cu"/>
    <property type="match status" value="1"/>
</dbReference>
<dbReference type="Proteomes" id="UP000323380">
    <property type="component" value="Unassembled WGS sequence"/>
</dbReference>
<reference evidence="7 8" key="1">
    <citation type="submission" date="2019-08" db="EMBL/GenBank/DDBJ databases">
        <title>Actinomadura sp. nov. CYP1-5 isolated from mountain soil.</title>
        <authorList>
            <person name="Songsumanus A."/>
            <person name="Kuncharoen N."/>
            <person name="Kudo T."/>
            <person name="Yuki M."/>
            <person name="Igarashi Y."/>
            <person name="Tanasupawat S."/>
        </authorList>
    </citation>
    <scope>NUCLEOTIDE SEQUENCE [LARGE SCALE GENOMIC DNA]</scope>
    <source>
        <strain evidence="7 8">JCM 14158</strain>
    </source>
</reference>
<keyword evidence="3" id="KW-0560">Oxidoreductase</keyword>
<keyword evidence="5" id="KW-1133">Transmembrane helix</keyword>
<dbReference type="GO" id="GO:0005507">
    <property type="term" value="F:copper ion binding"/>
    <property type="evidence" value="ECO:0007669"/>
    <property type="project" value="InterPro"/>
</dbReference>
<dbReference type="Gene3D" id="2.60.40.200">
    <property type="entry name" value="Superoxide dismutase, copper/zinc binding domain"/>
    <property type="match status" value="1"/>
</dbReference>
<feature type="transmembrane region" description="Helical" evidence="5">
    <location>
        <begin position="31"/>
        <end position="53"/>
    </location>
</feature>
<gene>
    <name evidence="7" type="ORF">FXF69_23755</name>
</gene>
<evidence type="ECO:0000256" key="3">
    <source>
        <dbReference type="RuleBase" id="RU000393"/>
    </source>
</evidence>
<feature type="region of interest" description="Disordered" evidence="4">
    <location>
        <begin position="195"/>
        <end position="223"/>
    </location>
</feature>
<organism evidence="7 8">
    <name type="scientific">Actinomadura chibensis</name>
    <dbReference type="NCBI Taxonomy" id="392828"/>
    <lineage>
        <taxon>Bacteria</taxon>
        <taxon>Bacillati</taxon>
        <taxon>Actinomycetota</taxon>
        <taxon>Actinomycetes</taxon>
        <taxon>Streptosporangiales</taxon>
        <taxon>Thermomonosporaceae</taxon>
        <taxon>Actinomadura</taxon>
    </lineage>
</organism>
<dbReference type="EMBL" id="VSFG01000005">
    <property type="protein sequence ID" value="TYB43981.1"/>
    <property type="molecule type" value="Genomic_DNA"/>
</dbReference>
<accession>A0A5D0NIG2</accession>
<comment type="cofactor">
    <cofactor evidence="3">
        <name>Cu cation</name>
        <dbReference type="ChEBI" id="CHEBI:23378"/>
    </cofactor>
    <text evidence="3">Binds 1 copper ion per subunit.</text>
</comment>
<keyword evidence="3" id="KW-0862">Zinc</keyword>
<evidence type="ECO:0000313" key="7">
    <source>
        <dbReference type="EMBL" id="TYB43981.1"/>
    </source>
</evidence>
<dbReference type="GO" id="GO:0004784">
    <property type="term" value="F:superoxide dismutase activity"/>
    <property type="evidence" value="ECO:0007669"/>
    <property type="project" value="UniProtKB-EC"/>
</dbReference>
<evidence type="ECO:0000256" key="4">
    <source>
        <dbReference type="SAM" id="MobiDB-lite"/>
    </source>
</evidence>
<name>A0A5D0NIG2_9ACTN</name>
<sequence>MSLCGASSKACGGEGRPNSSKETEMNRVVSVAHLAIVATIGGAAGVVAVSAAVQAATGQGRQDLTAQVLDVQGKEVGKLTVTGADSGRQRVSVQVWGLPPGFHGFHIHATGKCDPGAVDPNTGKVSPFFTAGPHLDLGGTHSHGAHAGDLPNLLIGQDGRGEAETFTDRVRTEDLLDADGSAIVVHALADNHGNIPERYESGGKKGPDADTLKAGDSGGRSACGVIVERKP</sequence>
<protein>
    <recommendedName>
        <fullName evidence="3">Superoxide dismutase [Cu-Zn]</fullName>
        <ecNumber evidence="3">1.15.1.1</ecNumber>
    </recommendedName>
</protein>
<keyword evidence="3" id="KW-0479">Metal-binding</keyword>
<evidence type="ECO:0000313" key="8">
    <source>
        <dbReference type="Proteomes" id="UP000323380"/>
    </source>
</evidence>
<comment type="similarity">
    <text evidence="1 3">Belongs to the Cu-Zn superoxide dismutase family.</text>
</comment>
<dbReference type="PROSITE" id="PS00332">
    <property type="entry name" value="SOD_CU_ZN_2"/>
    <property type="match status" value="1"/>
</dbReference>
<keyword evidence="5" id="KW-0812">Transmembrane</keyword>
<dbReference type="InterPro" id="IPR036423">
    <property type="entry name" value="SOD-like_Cu/Zn_dom_sf"/>
</dbReference>